<dbReference type="InterPro" id="IPR017941">
    <property type="entry name" value="Rieske_2Fe-2S"/>
</dbReference>
<comment type="caution">
    <text evidence="17">The sequence shown here is derived from an EMBL/GenBank/DDBJ whole genome shotgun (WGS) entry which is preliminary data.</text>
</comment>
<evidence type="ECO:0000256" key="7">
    <source>
        <dbReference type="ARBA" id="ARBA00023004"/>
    </source>
</evidence>
<dbReference type="SUPFAM" id="SSF50022">
    <property type="entry name" value="ISP domain"/>
    <property type="match status" value="1"/>
</dbReference>
<dbReference type="Pfam" id="PF00355">
    <property type="entry name" value="Rieske"/>
    <property type="match status" value="1"/>
</dbReference>
<dbReference type="GO" id="GO:0004497">
    <property type="term" value="F:monooxygenase activity"/>
    <property type="evidence" value="ECO:0007669"/>
    <property type="project" value="UniProtKB-ARBA"/>
</dbReference>
<comment type="subunit">
    <text evidence="11">The main subunits of the menaquinol:cytochrome c complex are a Rieske-type iron-sulfur protein (QcrA), a cytochrome b (QcrB) and a cytochrome c (QcrC).</text>
</comment>
<keyword evidence="5" id="KW-0249">Electron transport</keyword>
<evidence type="ECO:0000259" key="16">
    <source>
        <dbReference type="PROSITE" id="PS51296"/>
    </source>
</evidence>
<dbReference type="EMBL" id="PEBV01000025">
    <property type="protein sequence ID" value="PTQ52365.1"/>
    <property type="molecule type" value="Genomic_DNA"/>
</dbReference>
<dbReference type="InterPro" id="IPR036922">
    <property type="entry name" value="Rieske_2Fe-2S_sf"/>
</dbReference>
<evidence type="ECO:0000256" key="12">
    <source>
        <dbReference type="ARBA" id="ARBA00067741"/>
    </source>
</evidence>
<evidence type="ECO:0000256" key="11">
    <source>
        <dbReference type="ARBA" id="ARBA00064458"/>
    </source>
</evidence>
<feature type="region of interest" description="Disordered" evidence="15">
    <location>
        <begin position="1"/>
        <end position="21"/>
    </location>
</feature>
<feature type="domain" description="Rieske" evidence="16">
    <location>
        <begin position="101"/>
        <end position="175"/>
    </location>
</feature>
<dbReference type="Gene3D" id="2.102.10.10">
    <property type="entry name" value="Rieske [2Fe-2S] iron-sulphur domain"/>
    <property type="match status" value="1"/>
</dbReference>
<evidence type="ECO:0000256" key="1">
    <source>
        <dbReference type="ARBA" id="ARBA00010651"/>
    </source>
</evidence>
<dbReference type="PROSITE" id="PS51318">
    <property type="entry name" value="TAT"/>
    <property type="match status" value="1"/>
</dbReference>
<dbReference type="Proteomes" id="UP000244180">
    <property type="component" value="Unassembled WGS sequence"/>
</dbReference>
<evidence type="ECO:0000256" key="13">
    <source>
        <dbReference type="ARBA" id="ARBA00075320"/>
    </source>
</evidence>
<protein>
    <recommendedName>
        <fullName evidence="12">Menaquinol:cytochrome c reductase iron-sulfur subunit</fullName>
    </recommendedName>
    <alternativeName>
        <fullName evidence="14">Cytochrome bc complex, iron-sulfur subunit</fullName>
    </alternativeName>
    <alternativeName>
        <fullName evidence="13">Rieske iron-sulfur protein QcrA</fullName>
    </alternativeName>
</protein>
<evidence type="ECO:0000256" key="5">
    <source>
        <dbReference type="ARBA" id="ARBA00022982"/>
    </source>
</evidence>
<comment type="function">
    <text evidence="10">Component of the menaquinol:cytochrome c reductase complex. The Rieske protein is a high potential 2Fe-2S protein.</text>
</comment>
<evidence type="ECO:0000256" key="14">
    <source>
        <dbReference type="ARBA" id="ARBA00076330"/>
    </source>
</evidence>
<evidence type="ECO:0000256" key="3">
    <source>
        <dbReference type="ARBA" id="ARBA00022714"/>
    </source>
</evidence>
<evidence type="ECO:0000256" key="8">
    <source>
        <dbReference type="ARBA" id="ARBA00023014"/>
    </source>
</evidence>
<comment type="similarity">
    <text evidence="1">Belongs to the Rieske iron-sulfur protein family.</text>
</comment>
<evidence type="ECO:0000256" key="2">
    <source>
        <dbReference type="ARBA" id="ARBA00022448"/>
    </source>
</evidence>
<gene>
    <name evidence="17" type="ORF">HSCHL_0416</name>
</gene>
<dbReference type="FunFam" id="2.102.10.10:FF:000006">
    <property type="entry name" value="Menaquinol-cytochrome c reductase, iron-sulfur subunit"/>
    <property type="match status" value="1"/>
</dbReference>
<evidence type="ECO:0000256" key="15">
    <source>
        <dbReference type="SAM" id="MobiDB-lite"/>
    </source>
</evidence>
<proteinExistence type="inferred from homology"/>
<evidence type="ECO:0000313" key="17">
    <source>
        <dbReference type="EMBL" id="PTQ52365.1"/>
    </source>
</evidence>
<dbReference type="PANTHER" id="PTHR10134">
    <property type="entry name" value="CYTOCHROME B-C1 COMPLEX SUBUNIT RIESKE, MITOCHONDRIAL"/>
    <property type="match status" value="1"/>
</dbReference>
<keyword evidence="9" id="KW-1015">Disulfide bond</keyword>
<accession>A0A2T5G846</accession>
<evidence type="ECO:0000256" key="9">
    <source>
        <dbReference type="ARBA" id="ARBA00023157"/>
    </source>
</evidence>
<keyword evidence="4" id="KW-0479">Metal-binding</keyword>
<dbReference type="InterPro" id="IPR014349">
    <property type="entry name" value="Rieske_Fe-S_prot"/>
</dbReference>
<evidence type="ECO:0000256" key="4">
    <source>
        <dbReference type="ARBA" id="ARBA00022723"/>
    </source>
</evidence>
<keyword evidence="7" id="KW-0408">Iron</keyword>
<evidence type="ECO:0000313" key="18">
    <source>
        <dbReference type="Proteomes" id="UP000244180"/>
    </source>
</evidence>
<evidence type="ECO:0000256" key="6">
    <source>
        <dbReference type="ARBA" id="ARBA00023002"/>
    </source>
</evidence>
<organism evidence="17 18">
    <name type="scientific">Hydrogenibacillus schlegelii</name>
    <name type="common">Bacillus schlegelii</name>
    <dbReference type="NCBI Taxonomy" id="1484"/>
    <lineage>
        <taxon>Bacteria</taxon>
        <taxon>Bacillati</taxon>
        <taxon>Bacillota</taxon>
        <taxon>Bacilli</taxon>
        <taxon>Bacillales</taxon>
        <taxon>Bacillales Family X. Incertae Sedis</taxon>
        <taxon>Hydrogenibacillus</taxon>
    </lineage>
</organism>
<dbReference type="GO" id="GO:0046872">
    <property type="term" value="F:metal ion binding"/>
    <property type="evidence" value="ECO:0007669"/>
    <property type="project" value="UniProtKB-KW"/>
</dbReference>
<keyword evidence="2" id="KW-0813">Transport</keyword>
<keyword evidence="6" id="KW-0560">Oxidoreductase</keyword>
<sequence>MAESASQPHFEAPDDAGGREGEITRRQFLTYTLMGTGGFMASMLLVPPLRMAVDPLLKAGEEKPFVPVADVNEITDEPKRFEFTLKINDAWVKNQATTYSAWVYKEGSEIVALSPICKHLGCTVNWNASPEHPNMFYCPCHGGLYTKDGINVPGTPPRAPLDLYEVKVEGGKLYLGPLIQRT</sequence>
<dbReference type="GO" id="GO:0051537">
    <property type="term" value="F:2 iron, 2 sulfur cluster binding"/>
    <property type="evidence" value="ECO:0007669"/>
    <property type="project" value="UniProtKB-KW"/>
</dbReference>
<dbReference type="AlphaFoldDB" id="A0A2T5G846"/>
<keyword evidence="8" id="KW-0411">Iron-sulfur</keyword>
<dbReference type="GO" id="GO:0016705">
    <property type="term" value="F:oxidoreductase activity, acting on paired donors, with incorporation or reduction of molecular oxygen"/>
    <property type="evidence" value="ECO:0007669"/>
    <property type="project" value="UniProtKB-ARBA"/>
</dbReference>
<dbReference type="PROSITE" id="PS51296">
    <property type="entry name" value="RIESKE"/>
    <property type="match status" value="1"/>
</dbReference>
<keyword evidence="3" id="KW-0001">2Fe-2S</keyword>
<evidence type="ECO:0000256" key="10">
    <source>
        <dbReference type="ARBA" id="ARBA00055683"/>
    </source>
</evidence>
<dbReference type="CDD" id="cd03467">
    <property type="entry name" value="Rieske"/>
    <property type="match status" value="1"/>
</dbReference>
<name>A0A2T5G846_HYDSH</name>
<dbReference type="InterPro" id="IPR006311">
    <property type="entry name" value="TAT_signal"/>
</dbReference>
<reference evidence="17 18" key="1">
    <citation type="submission" date="2017-08" db="EMBL/GenBank/DDBJ databases">
        <title>Burning lignite coal seam in the remote Altai Mountains harbors a hydrogen-driven thermophilic microbial community.</title>
        <authorList>
            <person name="Kadnikov V.V."/>
            <person name="Mardanov A.V."/>
            <person name="Ivasenko D."/>
            <person name="Beletsky A.V."/>
            <person name="Karnachuk O.V."/>
            <person name="Ravin N.V."/>
        </authorList>
    </citation>
    <scope>NUCLEOTIDE SEQUENCE [LARGE SCALE GENOMIC DNA]</scope>
    <source>
        <strain evidence="17">AL33</strain>
    </source>
</reference>